<accession>A0A085LPE8</accession>
<evidence type="ECO:0000313" key="10">
    <source>
        <dbReference type="EMBL" id="KFD46844.1"/>
    </source>
</evidence>
<evidence type="ECO:0008006" key="12">
    <source>
        <dbReference type="Google" id="ProtNLM"/>
    </source>
</evidence>
<comment type="subcellular location">
    <subcellularLocation>
        <location evidence="1">Nucleus</location>
    </subcellularLocation>
</comment>
<dbReference type="EMBL" id="KL363351">
    <property type="protein sequence ID" value="KFD46844.1"/>
    <property type="molecule type" value="Genomic_DNA"/>
</dbReference>
<feature type="domain" description="Myb-like" evidence="7">
    <location>
        <begin position="256"/>
        <end position="300"/>
    </location>
</feature>
<dbReference type="InterPro" id="IPR017884">
    <property type="entry name" value="SANT_dom"/>
</dbReference>
<feature type="domain" description="HTH myb-type" evidence="9">
    <location>
        <begin position="447"/>
        <end position="497"/>
    </location>
</feature>
<evidence type="ECO:0000259" key="9">
    <source>
        <dbReference type="PROSITE" id="PS51294"/>
    </source>
</evidence>
<dbReference type="Pfam" id="PF00249">
    <property type="entry name" value="Myb_DNA-binding"/>
    <property type="match status" value="2"/>
</dbReference>
<organism evidence="10 11">
    <name type="scientific">Trichuris suis</name>
    <name type="common">pig whipworm</name>
    <dbReference type="NCBI Taxonomy" id="68888"/>
    <lineage>
        <taxon>Eukaryota</taxon>
        <taxon>Metazoa</taxon>
        <taxon>Ecdysozoa</taxon>
        <taxon>Nematoda</taxon>
        <taxon>Enoplea</taxon>
        <taxon>Dorylaimia</taxon>
        <taxon>Trichinellida</taxon>
        <taxon>Trichuridae</taxon>
        <taxon>Trichuris</taxon>
    </lineage>
</organism>
<keyword evidence="4" id="KW-0804">Transcription</keyword>
<keyword evidence="11" id="KW-1185">Reference proteome</keyword>
<protein>
    <recommendedName>
        <fullName evidence="12">Myb-like DNA-binding domain protein</fullName>
    </recommendedName>
</protein>
<dbReference type="GO" id="GO:0042795">
    <property type="term" value="P:snRNA transcription by RNA polymerase II"/>
    <property type="evidence" value="ECO:0007669"/>
    <property type="project" value="TreeGrafter"/>
</dbReference>
<evidence type="ECO:0000256" key="5">
    <source>
        <dbReference type="ARBA" id="ARBA00023242"/>
    </source>
</evidence>
<gene>
    <name evidence="10" type="ORF">M513_12290</name>
</gene>
<dbReference type="GO" id="GO:0005634">
    <property type="term" value="C:nucleus"/>
    <property type="evidence" value="ECO:0007669"/>
    <property type="project" value="UniProtKB-SubCell"/>
</dbReference>
<evidence type="ECO:0000256" key="6">
    <source>
        <dbReference type="SAM" id="Coils"/>
    </source>
</evidence>
<dbReference type="Gene3D" id="1.10.10.60">
    <property type="entry name" value="Homeodomain-like"/>
    <property type="match status" value="3"/>
</dbReference>
<feature type="coiled-coil region" evidence="6">
    <location>
        <begin position="159"/>
        <end position="206"/>
    </location>
</feature>
<dbReference type="Proteomes" id="UP000030764">
    <property type="component" value="Unassembled WGS sequence"/>
</dbReference>
<feature type="domain" description="SANT" evidence="8">
    <location>
        <begin position="398"/>
        <end position="445"/>
    </location>
</feature>
<evidence type="ECO:0000256" key="3">
    <source>
        <dbReference type="ARBA" id="ARBA00023125"/>
    </source>
</evidence>
<dbReference type="InterPro" id="IPR017930">
    <property type="entry name" value="Myb_dom"/>
</dbReference>
<dbReference type="GO" id="GO:0001006">
    <property type="term" value="F:RNA polymerase III type 3 promoter sequence-specific DNA binding"/>
    <property type="evidence" value="ECO:0007669"/>
    <property type="project" value="TreeGrafter"/>
</dbReference>
<evidence type="ECO:0000259" key="7">
    <source>
        <dbReference type="PROSITE" id="PS50090"/>
    </source>
</evidence>
<dbReference type="GO" id="GO:0000978">
    <property type="term" value="F:RNA polymerase II cis-regulatory region sequence-specific DNA binding"/>
    <property type="evidence" value="ECO:0007669"/>
    <property type="project" value="TreeGrafter"/>
</dbReference>
<reference evidence="10 11" key="1">
    <citation type="journal article" date="2014" name="Nat. Genet.">
        <title>Genome and transcriptome of the porcine whipworm Trichuris suis.</title>
        <authorList>
            <person name="Jex A.R."/>
            <person name="Nejsum P."/>
            <person name="Schwarz E.M."/>
            <person name="Hu L."/>
            <person name="Young N.D."/>
            <person name="Hall R.S."/>
            <person name="Korhonen P.K."/>
            <person name="Liao S."/>
            <person name="Thamsborg S."/>
            <person name="Xia J."/>
            <person name="Xu P."/>
            <person name="Wang S."/>
            <person name="Scheerlinck J.P."/>
            <person name="Hofmann A."/>
            <person name="Sternberg P.W."/>
            <person name="Wang J."/>
            <person name="Gasser R.B."/>
        </authorList>
    </citation>
    <scope>NUCLEOTIDE SEQUENCE [LARGE SCALE GENOMIC DNA]</scope>
    <source>
        <strain evidence="10">DCEP-RM93M</strain>
    </source>
</reference>
<proteinExistence type="predicted"/>
<dbReference type="SMART" id="SM00717">
    <property type="entry name" value="SANT"/>
    <property type="match status" value="3"/>
</dbReference>
<keyword evidence="3" id="KW-0238">DNA-binding</keyword>
<feature type="domain" description="Myb-like" evidence="7">
    <location>
        <begin position="391"/>
        <end position="442"/>
    </location>
</feature>
<evidence type="ECO:0000256" key="2">
    <source>
        <dbReference type="ARBA" id="ARBA00023015"/>
    </source>
</evidence>
<evidence type="ECO:0000256" key="4">
    <source>
        <dbReference type="ARBA" id="ARBA00023163"/>
    </source>
</evidence>
<dbReference type="PROSITE" id="PS51293">
    <property type="entry name" value="SANT"/>
    <property type="match status" value="1"/>
</dbReference>
<keyword evidence="6" id="KW-0175">Coiled coil</keyword>
<name>A0A085LPE8_9BILA</name>
<evidence type="ECO:0000259" key="8">
    <source>
        <dbReference type="PROSITE" id="PS51293"/>
    </source>
</evidence>
<dbReference type="PANTHER" id="PTHR46621:SF1">
    <property type="entry name" value="SNRNA-ACTIVATING PROTEIN COMPLEX SUBUNIT 4"/>
    <property type="match status" value="1"/>
</dbReference>
<dbReference type="SUPFAM" id="SSF46689">
    <property type="entry name" value="Homeodomain-like"/>
    <property type="match status" value="2"/>
</dbReference>
<dbReference type="InterPro" id="IPR009057">
    <property type="entry name" value="Homeodomain-like_sf"/>
</dbReference>
<dbReference type="InterPro" id="IPR001005">
    <property type="entry name" value="SANT/Myb"/>
</dbReference>
<keyword evidence="5" id="KW-0539">Nucleus</keyword>
<evidence type="ECO:0000256" key="1">
    <source>
        <dbReference type="ARBA" id="ARBA00004123"/>
    </source>
</evidence>
<feature type="domain" description="HTH myb-type" evidence="9">
    <location>
        <begin position="396"/>
        <end position="446"/>
    </location>
</feature>
<dbReference type="CDD" id="cd00167">
    <property type="entry name" value="SANT"/>
    <property type="match status" value="1"/>
</dbReference>
<dbReference type="AlphaFoldDB" id="A0A085LPE8"/>
<dbReference type="PANTHER" id="PTHR46621">
    <property type="entry name" value="SNRNA-ACTIVATING PROTEIN COMPLEX SUBUNIT 4"/>
    <property type="match status" value="1"/>
</dbReference>
<dbReference type="PROSITE" id="PS51294">
    <property type="entry name" value="HTH_MYB"/>
    <property type="match status" value="2"/>
</dbReference>
<keyword evidence="2" id="KW-0805">Transcription regulation</keyword>
<dbReference type="GO" id="GO:0042796">
    <property type="term" value="P:snRNA transcription by RNA polymerase III"/>
    <property type="evidence" value="ECO:0007669"/>
    <property type="project" value="TreeGrafter"/>
</dbReference>
<feature type="domain" description="Myb-like" evidence="7">
    <location>
        <begin position="443"/>
        <end position="493"/>
    </location>
</feature>
<evidence type="ECO:0000313" key="11">
    <source>
        <dbReference type="Proteomes" id="UP000030764"/>
    </source>
</evidence>
<dbReference type="GO" id="GO:0019185">
    <property type="term" value="C:snRNA-activating protein complex"/>
    <property type="evidence" value="ECO:0007669"/>
    <property type="project" value="TreeGrafter"/>
</dbReference>
<dbReference type="PROSITE" id="PS50090">
    <property type="entry name" value="MYB_LIKE"/>
    <property type="match status" value="3"/>
</dbReference>
<dbReference type="InterPro" id="IPR051575">
    <property type="entry name" value="Myb-like_DNA-bd"/>
</dbReference>
<sequence>MLSDWTFVMASSDEENPDSYISNEEIVELREWLNNNEVIPTQQAMYCLASTFLLLVKRAMNNLSHLIEQFEDGKESVEDESLKGSMAWKQKASDEEYFNPYFRDGKDFMPEANKDSIAIRERRLPDMLAPDNKDNKDWTLQEALFLHDCVKSALKKAMINKLSSECALLKDTLSEAEEKVGQECAVEKLLNRLTEATNNIKEIKKNGPLLDAALSNAGRVDLIDWNLVGMHPFFTQWAPDFRSANDCCYAWMGSFAPWIKQGSWDVEELKKLSFLSKKYKNRHWDLVARELGTGRTAYHCAKMVLSRNGVITPVNFDRRIAGDHAAPACTTSSHALRRKLAKEKKTKWTRRRSTLLRRNVERRSERQLSWKKVAHKVDETKVRRCLRRYKSLKMSHGKWTDEEDDRLLKAVAKYGKNCWRQIAAVVTTRTDNQCRNRYIYYLSVNSKGGAWSQLEDELLKLGVEVFGKRWMKVGFLLPHRGAHKIHNRYKFLQLKRCRSYGMLRKRKQPIGFMKPSDIPLLPDHLLSILTEQQRRKLKSGLMAVGMKYGRNVE</sequence>